<accession>A0ABU8E421</accession>
<dbReference type="RefSeq" id="WP_225234106.1">
    <property type="nucleotide sequence ID" value="NZ_JBAPLV010000006.1"/>
</dbReference>
<evidence type="ECO:0000313" key="2">
    <source>
        <dbReference type="Proteomes" id="UP001373496"/>
    </source>
</evidence>
<comment type="caution">
    <text evidence="1">The sequence shown here is derived from an EMBL/GenBank/DDBJ whole genome shotgun (WGS) entry which is preliminary data.</text>
</comment>
<dbReference type="Proteomes" id="UP001373496">
    <property type="component" value="Unassembled WGS sequence"/>
</dbReference>
<keyword evidence="2" id="KW-1185">Reference proteome</keyword>
<sequence length="243" mass="25151">MTAASRFTEVLARLVGEPDRDDLLPDQVAAACVAALPVDGASLSYTLLPDRRLPLGASDLQAAAAERLQYATGEGPCLTAQQIRGVVVAPLEELKGGWPLFAVQLVAHTPYRCVVALPVGGALAGVAALDLYLRDPGTPTAGTLADVAAVAELVGEVLADDLAGEEDIVLGLPRSFRALPIVERHRVWLAVGHISGQRALTTSDALSLLRGAAFTLGLDLETTANRVLSGELVIPDLGGPPSS</sequence>
<organism evidence="1 2">
    <name type="scientific">Klenkia terrae</name>
    <dbReference type="NCBI Taxonomy" id="1052259"/>
    <lineage>
        <taxon>Bacteria</taxon>
        <taxon>Bacillati</taxon>
        <taxon>Actinomycetota</taxon>
        <taxon>Actinomycetes</taxon>
        <taxon>Geodermatophilales</taxon>
        <taxon>Geodermatophilaceae</taxon>
        <taxon>Klenkia</taxon>
    </lineage>
</organism>
<protein>
    <recommendedName>
        <fullName evidence="3">GAF domain-containing protein</fullName>
    </recommendedName>
</protein>
<dbReference type="EMBL" id="JBAPLV010000006">
    <property type="protein sequence ID" value="MEI4278372.1"/>
    <property type="molecule type" value="Genomic_DNA"/>
</dbReference>
<reference evidence="1 2" key="1">
    <citation type="submission" date="2024-03" db="EMBL/GenBank/DDBJ databases">
        <title>Draft genome sequence of Klenkia terrae.</title>
        <authorList>
            <person name="Duangmal K."/>
            <person name="Chantavorakit T."/>
        </authorList>
    </citation>
    <scope>NUCLEOTIDE SEQUENCE [LARGE SCALE GENOMIC DNA]</scope>
    <source>
        <strain evidence="1 2">JCM 17786</strain>
    </source>
</reference>
<name>A0ABU8E421_9ACTN</name>
<evidence type="ECO:0000313" key="1">
    <source>
        <dbReference type="EMBL" id="MEI4278372.1"/>
    </source>
</evidence>
<evidence type="ECO:0008006" key="3">
    <source>
        <dbReference type="Google" id="ProtNLM"/>
    </source>
</evidence>
<proteinExistence type="predicted"/>
<gene>
    <name evidence="1" type="ORF">UXQ13_07830</name>
</gene>